<dbReference type="SMART" id="SM00465">
    <property type="entry name" value="GIYc"/>
    <property type="match status" value="1"/>
</dbReference>
<proteinExistence type="predicted"/>
<evidence type="ECO:0000259" key="1">
    <source>
        <dbReference type="PROSITE" id="PS50164"/>
    </source>
</evidence>
<feature type="domain" description="GIY-YIG" evidence="1">
    <location>
        <begin position="6"/>
        <end position="79"/>
    </location>
</feature>
<sequence length="252" mass="28566">MPETPERTALYRFFDPDGTLLYVGITNSPSARFSQHARDAALTWWPAAASSETSWYTNRLEAALAEVRAIREEKPLHNKRHALDATRVSDRPRGPFPTVDQDDLVTFSEMARRAVALGYAASLTRNGLIRIARSDPLWPVPQSDWCQVSGTWLFSWAVVEPFFRNREAKRRRGADREPKRFEAHRLHGLALKAFGDQPFSRSDLMERLGVPEGTVRVYSRRLAVAGRFRVAGKRKPAVGRPQILYVAVPDPE</sequence>
<name>A0ABW3XMT9_9ACTN</name>
<dbReference type="Gene3D" id="3.40.1440.10">
    <property type="entry name" value="GIY-YIG endonuclease"/>
    <property type="match status" value="1"/>
</dbReference>
<protein>
    <recommendedName>
        <fullName evidence="1">GIY-YIG domain-containing protein</fullName>
    </recommendedName>
</protein>
<gene>
    <name evidence="2" type="ORF">ACFQ5X_28710</name>
</gene>
<keyword evidence="3" id="KW-1185">Reference proteome</keyword>
<evidence type="ECO:0000313" key="2">
    <source>
        <dbReference type="EMBL" id="MFD1309829.1"/>
    </source>
</evidence>
<dbReference type="PROSITE" id="PS50164">
    <property type="entry name" value="GIY_YIG"/>
    <property type="match status" value="1"/>
</dbReference>
<reference evidence="3" key="1">
    <citation type="journal article" date="2019" name="Int. J. Syst. Evol. Microbiol.">
        <title>The Global Catalogue of Microorganisms (GCM) 10K type strain sequencing project: providing services to taxonomists for standard genome sequencing and annotation.</title>
        <authorList>
            <consortium name="The Broad Institute Genomics Platform"/>
            <consortium name="The Broad Institute Genome Sequencing Center for Infectious Disease"/>
            <person name="Wu L."/>
            <person name="Ma J."/>
        </authorList>
    </citation>
    <scope>NUCLEOTIDE SEQUENCE [LARGE SCALE GENOMIC DNA]</scope>
    <source>
        <strain evidence="3">CGMCC 4.7020</strain>
    </source>
</reference>
<dbReference type="InterPro" id="IPR035901">
    <property type="entry name" value="GIY-YIG_endonuc_sf"/>
</dbReference>
<accession>A0ABW3XMT9</accession>
<organism evidence="2 3">
    <name type="scientific">Streptomyces kaempferi</name>
    <dbReference type="NCBI Taxonomy" id="333725"/>
    <lineage>
        <taxon>Bacteria</taxon>
        <taxon>Bacillati</taxon>
        <taxon>Actinomycetota</taxon>
        <taxon>Actinomycetes</taxon>
        <taxon>Kitasatosporales</taxon>
        <taxon>Streptomycetaceae</taxon>
        <taxon>Streptomyces</taxon>
    </lineage>
</organism>
<dbReference type="EMBL" id="JBHTMM010000043">
    <property type="protein sequence ID" value="MFD1309829.1"/>
    <property type="molecule type" value="Genomic_DNA"/>
</dbReference>
<dbReference type="Proteomes" id="UP001597058">
    <property type="component" value="Unassembled WGS sequence"/>
</dbReference>
<dbReference type="RefSeq" id="WP_381329205.1">
    <property type="nucleotide sequence ID" value="NZ_JBHTMM010000043.1"/>
</dbReference>
<dbReference type="SUPFAM" id="SSF82771">
    <property type="entry name" value="GIY-YIG endonuclease"/>
    <property type="match status" value="1"/>
</dbReference>
<comment type="caution">
    <text evidence="2">The sequence shown here is derived from an EMBL/GenBank/DDBJ whole genome shotgun (WGS) entry which is preliminary data.</text>
</comment>
<evidence type="ECO:0000313" key="3">
    <source>
        <dbReference type="Proteomes" id="UP001597058"/>
    </source>
</evidence>
<dbReference type="InterPro" id="IPR000305">
    <property type="entry name" value="GIY-YIG_endonuc"/>
</dbReference>